<protein>
    <recommendedName>
        <fullName evidence="1">RSE1/DDB1/CPSF1 first beta-propeller domain-containing protein</fullName>
    </recommendedName>
</protein>
<accession>A0A0B2RG61</accession>
<evidence type="ECO:0000313" key="2">
    <source>
        <dbReference type="EMBL" id="KHN30782.1"/>
    </source>
</evidence>
<dbReference type="EMBL" id="KN651460">
    <property type="protein sequence ID" value="KHN30782.1"/>
    <property type="molecule type" value="Genomic_DNA"/>
</dbReference>
<dbReference type="Pfam" id="PF10433">
    <property type="entry name" value="Beta-prop_RSE1_1st"/>
    <property type="match status" value="1"/>
</dbReference>
<name>A0A0B2RG61_GLYSO</name>
<dbReference type="InterPro" id="IPR018846">
    <property type="entry name" value="Beta-prop_RSE1/DDB1/CPSF1_1st"/>
</dbReference>
<dbReference type="InterPro" id="IPR015943">
    <property type="entry name" value="WD40/YVTN_repeat-like_dom_sf"/>
</dbReference>
<dbReference type="Proteomes" id="UP000053555">
    <property type="component" value="Unassembled WGS sequence"/>
</dbReference>
<dbReference type="AlphaFoldDB" id="A0A0B2RG61"/>
<gene>
    <name evidence="2" type="ORF">glysoja_039720</name>
</gene>
<feature type="domain" description="RSE1/DDB1/CPSF1 first beta-propeller" evidence="1">
    <location>
        <begin position="42"/>
        <end position="93"/>
    </location>
</feature>
<dbReference type="Gene3D" id="2.130.10.10">
    <property type="entry name" value="YVTN repeat-like/Quinoprotein amine dehydrogenase"/>
    <property type="match status" value="1"/>
</dbReference>
<proteinExistence type="predicted"/>
<evidence type="ECO:0000259" key="1">
    <source>
        <dbReference type="Pfam" id="PF10433"/>
    </source>
</evidence>
<sequence length="94" mass="10669">MVNPRTFVCYCCKDWGTRGHLRYISSRGHSWSQGLILIELWGKDLLVATSDSGKLLLLTFCNEMHRFVPVTHIQLSNPGNQIDLPGRKLAVDSR</sequence>
<organism evidence="2">
    <name type="scientific">Glycine soja</name>
    <name type="common">Wild soybean</name>
    <dbReference type="NCBI Taxonomy" id="3848"/>
    <lineage>
        <taxon>Eukaryota</taxon>
        <taxon>Viridiplantae</taxon>
        <taxon>Streptophyta</taxon>
        <taxon>Embryophyta</taxon>
        <taxon>Tracheophyta</taxon>
        <taxon>Spermatophyta</taxon>
        <taxon>Magnoliopsida</taxon>
        <taxon>eudicotyledons</taxon>
        <taxon>Gunneridae</taxon>
        <taxon>Pentapetalae</taxon>
        <taxon>rosids</taxon>
        <taxon>fabids</taxon>
        <taxon>Fabales</taxon>
        <taxon>Fabaceae</taxon>
        <taxon>Papilionoideae</taxon>
        <taxon>50 kb inversion clade</taxon>
        <taxon>NPAAA clade</taxon>
        <taxon>indigoferoid/millettioid clade</taxon>
        <taxon>Phaseoleae</taxon>
        <taxon>Glycine</taxon>
        <taxon>Glycine subgen. Soja</taxon>
    </lineage>
</organism>
<reference evidence="2" key="1">
    <citation type="submission" date="2014-07" db="EMBL/GenBank/DDBJ databases">
        <title>Identification of a novel salt tolerance gene in wild soybean by whole-genome sequencing.</title>
        <authorList>
            <person name="Lam H.-M."/>
            <person name="Qi X."/>
            <person name="Li M.-W."/>
            <person name="Liu X."/>
            <person name="Xie M."/>
            <person name="Ni M."/>
            <person name="Xu X."/>
        </authorList>
    </citation>
    <scope>NUCLEOTIDE SEQUENCE [LARGE SCALE GENOMIC DNA]</scope>
    <source>
        <tissue evidence="2">Root</tissue>
    </source>
</reference>